<name>A0A820MC01_9BILA</name>
<accession>A0A820MC01</accession>
<feature type="non-terminal residue" evidence="1">
    <location>
        <position position="1"/>
    </location>
</feature>
<evidence type="ECO:0000313" key="1">
    <source>
        <dbReference type="EMBL" id="CAF4371323.1"/>
    </source>
</evidence>
<comment type="caution">
    <text evidence="1">The sequence shown here is derived from an EMBL/GenBank/DDBJ whole genome shotgun (WGS) entry which is preliminary data.</text>
</comment>
<protein>
    <submittedName>
        <fullName evidence="1">Uncharacterized protein</fullName>
    </submittedName>
</protein>
<sequence>DDTNHNQVQHLTWHYEMLQNNDEQEKSKYEQISIIPKRKVDQKLFRPCVSPSQAIDLFIQRKLHAVEPTIYYESSQIIEALLRCNSGQVMDKTVLRITSSDQPSKY</sequence>
<proteinExistence type="predicted"/>
<dbReference type="Proteomes" id="UP000663881">
    <property type="component" value="Unassembled WGS sequence"/>
</dbReference>
<organism evidence="1 2">
    <name type="scientific">Adineta steineri</name>
    <dbReference type="NCBI Taxonomy" id="433720"/>
    <lineage>
        <taxon>Eukaryota</taxon>
        <taxon>Metazoa</taxon>
        <taxon>Spiralia</taxon>
        <taxon>Gnathifera</taxon>
        <taxon>Rotifera</taxon>
        <taxon>Eurotatoria</taxon>
        <taxon>Bdelloidea</taxon>
        <taxon>Adinetida</taxon>
        <taxon>Adinetidae</taxon>
        <taxon>Adineta</taxon>
    </lineage>
</organism>
<dbReference type="AlphaFoldDB" id="A0A820MC01"/>
<gene>
    <name evidence="1" type="ORF">OKA104_LOCUS49852</name>
</gene>
<reference evidence="1" key="1">
    <citation type="submission" date="2021-02" db="EMBL/GenBank/DDBJ databases">
        <authorList>
            <person name="Nowell W R."/>
        </authorList>
    </citation>
    <scope>NUCLEOTIDE SEQUENCE</scope>
</reference>
<evidence type="ECO:0000313" key="2">
    <source>
        <dbReference type="Proteomes" id="UP000663881"/>
    </source>
</evidence>
<dbReference type="EMBL" id="CAJOAY010024026">
    <property type="protein sequence ID" value="CAF4371323.1"/>
    <property type="molecule type" value="Genomic_DNA"/>
</dbReference>